<dbReference type="STRING" id="83655.APT61_15410"/>
<dbReference type="EMBL" id="LR590464">
    <property type="protein sequence ID" value="VTP65784.1"/>
    <property type="molecule type" value="Genomic_DNA"/>
</dbReference>
<organism evidence="2 3">
    <name type="scientific">Leclercia adecarboxylata</name>
    <dbReference type="NCBI Taxonomy" id="83655"/>
    <lineage>
        <taxon>Bacteria</taxon>
        <taxon>Pseudomonadati</taxon>
        <taxon>Pseudomonadota</taxon>
        <taxon>Gammaproteobacteria</taxon>
        <taxon>Enterobacterales</taxon>
        <taxon>Enterobacteriaceae</taxon>
        <taxon>Leclercia</taxon>
    </lineage>
</organism>
<gene>
    <name evidence="2" type="ORF">NCTC13032_02200</name>
</gene>
<dbReference type="AlphaFoldDB" id="A0A4U9HNS0"/>
<evidence type="ECO:0000313" key="2">
    <source>
        <dbReference type="EMBL" id="VTP65784.1"/>
    </source>
</evidence>
<dbReference type="Proteomes" id="UP000310719">
    <property type="component" value="Chromosome"/>
</dbReference>
<evidence type="ECO:0000256" key="1">
    <source>
        <dbReference type="SAM" id="MobiDB-lite"/>
    </source>
</evidence>
<evidence type="ECO:0000313" key="3">
    <source>
        <dbReference type="Proteomes" id="UP000310719"/>
    </source>
</evidence>
<proteinExistence type="predicted"/>
<accession>A0A4U9HNS0</accession>
<protein>
    <submittedName>
        <fullName evidence="2">Uncharacterized protein</fullName>
    </submittedName>
</protein>
<name>A0A4U9HNS0_9ENTR</name>
<sequence>MPLLEEAFTWFTQQMSVQYREFFAGVTGPEMACESITTLIYSSQVTTPPQYGADVPALCVYEPQPLVKNRDAGLDENQPDGRWSSGLIRSPPADWMRLSKG</sequence>
<reference evidence="2 3" key="1">
    <citation type="submission" date="2019-05" db="EMBL/GenBank/DDBJ databases">
        <authorList>
            <consortium name="Pathogen Informatics"/>
        </authorList>
    </citation>
    <scope>NUCLEOTIDE SEQUENCE [LARGE SCALE GENOMIC DNA]</scope>
    <source>
        <strain evidence="2 3">NCTC13032</strain>
    </source>
</reference>
<feature type="region of interest" description="Disordered" evidence="1">
    <location>
        <begin position="70"/>
        <end position="90"/>
    </location>
</feature>